<dbReference type="PANTHER" id="PTHR35368:SF1">
    <property type="entry name" value="HYDROPEROXIDE REDUCTASE"/>
    <property type="match status" value="1"/>
</dbReference>
<comment type="caution">
    <text evidence="1">The sequence shown here is derived from an EMBL/GenBank/DDBJ whole genome shotgun (WGS) entry which is preliminary data.</text>
</comment>
<dbReference type="InterPro" id="IPR052924">
    <property type="entry name" value="OsmC/Ohr_hydroprdx_reductase"/>
</dbReference>
<dbReference type="InterPro" id="IPR015946">
    <property type="entry name" value="KH_dom-like_a/b"/>
</dbReference>
<proteinExistence type="predicted"/>
<dbReference type="EMBL" id="MLJW01001227">
    <property type="protein sequence ID" value="OIQ79367.1"/>
    <property type="molecule type" value="Genomic_DNA"/>
</dbReference>
<protein>
    <submittedName>
        <fullName evidence="1">OsmC-like protein</fullName>
    </submittedName>
</protein>
<gene>
    <name evidence="1" type="ORF">GALL_389010</name>
</gene>
<evidence type="ECO:0000313" key="1">
    <source>
        <dbReference type="EMBL" id="OIQ79367.1"/>
    </source>
</evidence>
<name>A0A1J5QHB6_9ZZZZ</name>
<reference evidence="1" key="1">
    <citation type="submission" date="2016-10" db="EMBL/GenBank/DDBJ databases">
        <title>Sequence of Gallionella enrichment culture.</title>
        <authorList>
            <person name="Poehlein A."/>
            <person name="Muehling M."/>
            <person name="Daniel R."/>
        </authorList>
    </citation>
    <scope>NUCLEOTIDE SEQUENCE</scope>
</reference>
<dbReference type="PANTHER" id="PTHR35368">
    <property type="entry name" value="HYDROPEROXIDE REDUCTASE"/>
    <property type="match status" value="1"/>
</dbReference>
<dbReference type="Gene3D" id="3.30.300.20">
    <property type="match status" value="1"/>
</dbReference>
<dbReference type="SUPFAM" id="SSF82784">
    <property type="entry name" value="OsmC-like"/>
    <property type="match status" value="1"/>
</dbReference>
<sequence length="132" mass="13987">MAAIKVFVEQISDSTSKGNARGHELVMDRPDAKGGHNQGMMGGEAILNGLGGCFMSNLLAAAKARNIELNNARVDIEGEAADSPSRFTAIRMYVSAQCNPPEELNKLVTIADRGCIAANTLRLAVELSSKVI</sequence>
<organism evidence="1">
    <name type="scientific">mine drainage metagenome</name>
    <dbReference type="NCBI Taxonomy" id="410659"/>
    <lineage>
        <taxon>unclassified sequences</taxon>
        <taxon>metagenomes</taxon>
        <taxon>ecological metagenomes</taxon>
    </lineage>
</organism>
<dbReference type="AlphaFoldDB" id="A0A1J5QHB6"/>
<dbReference type="Pfam" id="PF02566">
    <property type="entry name" value="OsmC"/>
    <property type="match status" value="1"/>
</dbReference>
<dbReference type="InterPro" id="IPR003718">
    <property type="entry name" value="OsmC/Ohr_fam"/>
</dbReference>
<dbReference type="InterPro" id="IPR036102">
    <property type="entry name" value="OsmC/Ohrsf"/>
</dbReference>
<accession>A0A1J5QHB6</accession>